<proteinExistence type="predicted"/>
<name>A0ABP7F9Q3_9MICO</name>
<keyword evidence="1" id="KW-1133">Transmembrane helix</keyword>
<gene>
    <name evidence="2" type="ORF">GCM10022239_04680</name>
</gene>
<evidence type="ECO:0000313" key="3">
    <source>
        <dbReference type="Proteomes" id="UP001501004"/>
    </source>
</evidence>
<keyword evidence="1" id="KW-0472">Membrane</keyword>
<evidence type="ECO:0000313" key="2">
    <source>
        <dbReference type="EMBL" id="GAA3731129.1"/>
    </source>
</evidence>
<dbReference type="EMBL" id="BAABAE010000001">
    <property type="protein sequence ID" value="GAA3731129.1"/>
    <property type="molecule type" value="Genomic_DNA"/>
</dbReference>
<keyword evidence="1" id="KW-0812">Transmembrane</keyword>
<sequence length="93" mass="10326">MRRHNPWIGALWLCATGLIVAAFSARVWQTSFWYPSSSEVSPGPVVVFFQELADAVVSPALYVGFGTIAGLLFLHARQRARRRAKERRPPAGT</sequence>
<dbReference type="Proteomes" id="UP001501004">
    <property type="component" value="Unassembled WGS sequence"/>
</dbReference>
<keyword evidence="3" id="KW-1185">Reference proteome</keyword>
<feature type="transmembrane region" description="Helical" evidence="1">
    <location>
        <begin position="56"/>
        <end position="76"/>
    </location>
</feature>
<evidence type="ECO:0000256" key="1">
    <source>
        <dbReference type="SAM" id="Phobius"/>
    </source>
</evidence>
<dbReference type="RefSeq" id="WP_344753281.1">
    <property type="nucleotide sequence ID" value="NZ_BAABAE010000001.1"/>
</dbReference>
<accession>A0ABP7F9Q3</accession>
<reference evidence="3" key="1">
    <citation type="journal article" date="2019" name="Int. J. Syst. Evol. Microbiol.">
        <title>The Global Catalogue of Microorganisms (GCM) 10K type strain sequencing project: providing services to taxonomists for standard genome sequencing and annotation.</title>
        <authorList>
            <consortium name="The Broad Institute Genomics Platform"/>
            <consortium name="The Broad Institute Genome Sequencing Center for Infectious Disease"/>
            <person name="Wu L."/>
            <person name="Ma J."/>
        </authorList>
    </citation>
    <scope>NUCLEOTIDE SEQUENCE [LARGE SCALE GENOMIC DNA]</scope>
    <source>
        <strain evidence="3">JCM 16949</strain>
    </source>
</reference>
<organism evidence="2 3">
    <name type="scientific">Leifsonella bigeumensis</name>
    <dbReference type="NCBI Taxonomy" id="433643"/>
    <lineage>
        <taxon>Bacteria</taxon>
        <taxon>Bacillati</taxon>
        <taxon>Actinomycetota</taxon>
        <taxon>Actinomycetes</taxon>
        <taxon>Micrococcales</taxon>
        <taxon>Microbacteriaceae</taxon>
        <taxon>Leifsonella</taxon>
    </lineage>
</organism>
<protein>
    <submittedName>
        <fullName evidence="2">Uncharacterized protein</fullName>
    </submittedName>
</protein>
<comment type="caution">
    <text evidence="2">The sequence shown here is derived from an EMBL/GenBank/DDBJ whole genome shotgun (WGS) entry which is preliminary data.</text>
</comment>